<proteinExistence type="predicted"/>
<name>A0A1M6L0R5_9CLOT</name>
<dbReference type="Proteomes" id="UP000184310">
    <property type="component" value="Unassembled WGS sequence"/>
</dbReference>
<keyword evidence="1" id="KW-1133">Transmembrane helix</keyword>
<sequence>MKKEIYVDDEFKKIKRYYKIRNFKNKLILSIMLVLVITLTFSIITFLIIFNYENNYNTGVKGGRYNYLKL</sequence>
<feature type="transmembrane region" description="Helical" evidence="1">
    <location>
        <begin position="27"/>
        <end position="50"/>
    </location>
</feature>
<evidence type="ECO:0000313" key="3">
    <source>
        <dbReference type="Proteomes" id="UP000184310"/>
    </source>
</evidence>
<keyword evidence="3" id="KW-1185">Reference proteome</keyword>
<organism evidence="2 3">
    <name type="scientific">Clostridium cavendishii DSM 21758</name>
    <dbReference type="NCBI Taxonomy" id="1121302"/>
    <lineage>
        <taxon>Bacteria</taxon>
        <taxon>Bacillati</taxon>
        <taxon>Bacillota</taxon>
        <taxon>Clostridia</taxon>
        <taxon>Eubacteriales</taxon>
        <taxon>Clostridiaceae</taxon>
        <taxon>Clostridium</taxon>
    </lineage>
</organism>
<evidence type="ECO:0000313" key="2">
    <source>
        <dbReference type="EMBL" id="SHJ64706.1"/>
    </source>
</evidence>
<reference evidence="2 3" key="1">
    <citation type="submission" date="2016-11" db="EMBL/GenBank/DDBJ databases">
        <authorList>
            <person name="Jaros S."/>
            <person name="Januszkiewicz K."/>
            <person name="Wedrychowicz H."/>
        </authorList>
    </citation>
    <scope>NUCLEOTIDE SEQUENCE [LARGE SCALE GENOMIC DNA]</scope>
    <source>
        <strain evidence="2 3">DSM 21758</strain>
    </source>
</reference>
<gene>
    <name evidence="2" type="ORF">SAMN02745163_02352</name>
</gene>
<accession>A0A1M6L0R5</accession>
<dbReference type="RefSeq" id="WP_072987563.1">
    <property type="nucleotide sequence ID" value="NZ_FQZB01000009.1"/>
</dbReference>
<protein>
    <submittedName>
        <fullName evidence="2">Uncharacterized protein</fullName>
    </submittedName>
</protein>
<dbReference type="AlphaFoldDB" id="A0A1M6L0R5"/>
<dbReference type="STRING" id="1121302.SAMN02745163_02352"/>
<evidence type="ECO:0000256" key="1">
    <source>
        <dbReference type="SAM" id="Phobius"/>
    </source>
</evidence>
<dbReference type="EMBL" id="FQZB01000009">
    <property type="protein sequence ID" value="SHJ64706.1"/>
    <property type="molecule type" value="Genomic_DNA"/>
</dbReference>
<keyword evidence="1" id="KW-0472">Membrane</keyword>
<keyword evidence="1" id="KW-0812">Transmembrane</keyword>